<evidence type="ECO:0000259" key="6">
    <source>
        <dbReference type="Pfam" id="PF21719"/>
    </source>
</evidence>
<dbReference type="AlphaFoldDB" id="A0A4U0U8V4"/>
<dbReference type="InterPro" id="IPR049092">
    <property type="entry name" value="MIOS_a-sol"/>
</dbReference>
<dbReference type="Proteomes" id="UP000310066">
    <property type="component" value="Unassembled WGS sequence"/>
</dbReference>
<dbReference type="EMBL" id="NAJP01000096">
    <property type="protein sequence ID" value="TKA31524.1"/>
    <property type="molecule type" value="Genomic_DNA"/>
</dbReference>
<feature type="domain" description="MIOS-like alpha-solenoid" evidence="6">
    <location>
        <begin position="497"/>
        <end position="727"/>
    </location>
</feature>
<dbReference type="InterPro" id="IPR015943">
    <property type="entry name" value="WD40/YVTN_repeat-like_dom_sf"/>
</dbReference>
<comment type="similarity">
    <text evidence="1">Belongs to the WD repeat mio family.</text>
</comment>
<evidence type="ECO:0000256" key="4">
    <source>
        <dbReference type="SAM" id="MobiDB-lite"/>
    </source>
</evidence>
<reference evidence="7 8" key="1">
    <citation type="submission" date="2017-03" db="EMBL/GenBank/DDBJ databases">
        <title>Genomes of endolithic fungi from Antarctica.</title>
        <authorList>
            <person name="Coleine C."/>
            <person name="Masonjones S."/>
            <person name="Stajich J.E."/>
        </authorList>
    </citation>
    <scope>NUCLEOTIDE SEQUENCE [LARGE SCALE GENOMIC DNA]</scope>
    <source>
        <strain evidence="7 8">CCFEE 5311</strain>
    </source>
</reference>
<evidence type="ECO:0000259" key="5">
    <source>
        <dbReference type="Pfam" id="PF17034"/>
    </source>
</evidence>
<keyword evidence="2" id="KW-0853">WD repeat</keyword>
<dbReference type="Pfam" id="PF17034">
    <property type="entry name" value="zinc_ribbon_16"/>
    <property type="match status" value="1"/>
</dbReference>
<evidence type="ECO:0000313" key="7">
    <source>
        <dbReference type="EMBL" id="TKA31524.1"/>
    </source>
</evidence>
<dbReference type="InterPro" id="IPR037593">
    <property type="entry name" value="MIOS/Sea4"/>
</dbReference>
<gene>
    <name evidence="7" type="ORF">B0A54_15658</name>
</gene>
<organism evidence="7 8">
    <name type="scientific">Friedmanniomyces endolithicus</name>
    <dbReference type="NCBI Taxonomy" id="329885"/>
    <lineage>
        <taxon>Eukaryota</taxon>
        <taxon>Fungi</taxon>
        <taxon>Dikarya</taxon>
        <taxon>Ascomycota</taxon>
        <taxon>Pezizomycotina</taxon>
        <taxon>Dothideomycetes</taxon>
        <taxon>Dothideomycetidae</taxon>
        <taxon>Mycosphaerellales</taxon>
        <taxon>Teratosphaeriaceae</taxon>
        <taxon>Friedmanniomyces</taxon>
    </lineage>
</organism>
<dbReference type="STRING" id="329885.A0A4U0U8V4"/>
<dbReference type="PANTHER" id="PTHR16453">
    <property type="entry name" value="WD40 DOMAIN-CONTAINING PROTEIN MIO FAMILY MEMBER"/>
    <property type="match status" value="1"/>
</dbReference>
<dbReference type="GO" id="GO:1904263">
    <property type="term" value="P:positive regulation of TORC1 signaling"/>
    <property type="evidence" value="ECO:0007669"/>
    <property type="project" value="TreeGrafter"/>
</dbReference>
<dbReference type="PANTHER" id="PTHR16453:SF9">
    <property type="entry name" value="GATOR COMPLEX PROTEIN MIOS"/>
    <property type="match status" value="1"/>
</dbReference>
<proteinExistence type="inferred from homology"/>
<evidence type="ECO:0000256" key="1">
    <source>
        <dbReference type="ARBA" id="ARBA00009713"/>
    </source>
</evidence>
<dbReference type="OrthoDB" id="341486at2759"/>
<keyword evidence="3" id="KW-0677">Repeat</keyword>
<evidence type="ECO:0000313" key="8">
    <source>
        <dbReference type="Proteomes" id="UP000310066"/>
    </source>
</evidence>
<evidence type="ECO:0000256" key="3">
    <source>
        <dbReference type="ARBA" id="ARBA00022737"/>
    </source>
</evidence>
<dbReference type="Pfam" id="PF21719">
    <property type="entry name" value="MIOS_a-sol"/>
    <property type="match status" value="1"/>
</dbReference>
<comment type="caution">
    <text evidence="7">The sequence shown here is derived from an EMBL/GenBank/DDBJ whole genome shotgun (WGS) entry which is preliminary data.</text>
</comment>
<feature type="region of interest" description="Disordered" evidence="4">
    <location>
        <begin position="474"/>
        <end position="493"/>
    </location>
</feature>
<dbReference type="InterPro" id="IPR036322">
    <property type="entry name" value="WD40_repeat_dom_sf"/>
</dbReference>
<protein>
    <submittedName>
        <fullName evidence="7">Uncharacterized protein</fullName>
    </submittedName>
</protein>
<dbReference type="GO" id="GO:0005737">
    <property type="term" value="C:cytoplasm"/>
    <property type="evidence" value="ECO:0007669"/>
    <property type="project" value="TreeGrafter"/>
</dbReference>
<dbReference type="SUPFAM" id="SSF50978">
    <property type="entry name" value="WD40 repeat-like"/>
    <property type="match status" value="1"/>
</dbReference>
<name>A0A4U0U8V4_9PEZI</name>
<accession>A0A4U0U8V4</accession>
<feature type="domain" description="GATOR2 complex protein MIO zinc-ribbon like" evidence="5">
    <location>
        <begin position="852"/>
        <end position="963"/>
    </location>
</feature>
<dbReference type="InterPro" id="IPR031488">
    <property type="entry name" value="Zn_ribbon_mio"/>
</dbReference>
<dbReference type="Gene3D" id="2.130.10.10">
    <property type="entry name" value="YVTN repeat-like/Quinoprotein amine dehydrogenase"/>
    <property type="match status" value="1"/>
</dbReference>
<sequence>MESTGHVLDATVLLTNMNFTGPELRNIDIIYQDPTLPNELSFSPSSAATTSLTTTESRNAAVGEWTARWPWKRRLTLNEVDHVGHCDIQYRQVTRYTKLPGFSAFSWSPVQDSLVALGFVSGNISLIRLGESKESSELIANFRVKQQRKCNSVSLSSQHWLAVALDKTRSDVCLNFYDVNGDISSSAEPVRRLCAAEMVSSVRFFPSSPHELVATTQRSFIRIYDLRDSYAGAGGSTSLQASTRHVNNVSIDPLDEHYFASVGSTADPSFTVWDKRWMTSSAIGGSNSGSVLSVSLAGETTHPTTIRNIRWSGDRRGRLALCTSRGEVRAIDIKEAACSVPRDSEYLPVNPYGGALWQSNRYLTQMRNVRPSSYKNKEGEGESALMSAFDWIGGLAENKTGLQRMIVLHTNREVNVVGVPGANFEAQLTNRDDFVVVSGDHSTITATGHDRSLAKGPGITRPWDSSIASEVRADQEASGYDVQAPDVSQRPSSLLPRERCRQGYLFDCHRNASIVSGDWQLERLWEIVRRLRTQSTNDNMVHGSLDLSYIGVAGLWAEQVGKLTRRSLHGSQTRLADAIVGLAVSMDLPAFVGERTDFPEHRQLCLAICGWQFTTETLEAECQQLIERKLYYQAIVQAVLHDYKHIALNLLRTLIRSRIIPNIGLGALLASDNMNEEQREMCRWMAADTDDPALKALLAFLTTGDWRDVMKTTYLHLGYRVALGLKYLNDTELSGFLQTETARAVRNGDLEGILLTGLGEQAMYLFQTYIVRTGDLQTAVLATAITNPRYVDDVRWEMWKETYFEQMQTWRAFNERTKFTVQHARLAKSAANGRSSSLPSEPPEKARVLLRCNHCQSALSRNRLNRTPSADGQVSSSTRISGPVANTGTVCLTCGRHMSRCAICALWLGTPTLAAGTAEHRNAMARMLVFCLQCEHGYHADHAQEWFEKHGGVCAVPDCSCRSDRITAESYEH</sequence>
<evidence type="ECO:0000256" key="2">
    <source>
        <dbReference type="ARBA" id="ARBA00022574"/>
    </source>
</evidence>